<feature type="domain" description="Excalibur calcium-binding" evidence="2">
    <location>
        <begin position="464"/>
        <end position="500"/>
    </location>
</feature>
<dbReference type="SMART" id="SM00894">
    <property type="entry name" value="Excalibur"/>
    <property type="match status" value="1"/>
</dbReference>
<sequence>MQKWVGKRPTMGQKNLVAKYKRLLQKEESVTLTSQEKVLKIIEVECDKKSSRELKGVLGLTTQAIFFVSKHERMRYEYSQISDIDVRNDEKEKNNLRLSLKIGRSKRRFDDIKKNDDSQEFIEILEYMISNQSKEILTTVTHDFDYFLHAEKLAVLQNQNVHITSFLLERDNLSFTKNGERLLREKHKNAALVAEGFFQEDKQKKGNFIVLESQVVYLYEFDNKERKARLLYKWDFIYFSGAMVDRFAIKTVVNVPETGNRLVIYLFGKEFVSILNDANILLKQKKRKWYQKILGFRSGIWWKRSIASLVYLLLLLLIFSTIFGEETKESNSAESSDKTSVSNTEQKVEQKEKESNHEDNGQQNNKSKQEEKAEKQAEEKRKQEEEAKQAEKERLAEEKRKQEEEVRLAEEKRKQEEEAKQAEKERLAEEKRKQEEKVRLAEEKRKQEEEAQQAEAQEQQTNVYYKNCTAARQAGAAPIHIGEPGYGKHLDRDGDGIGCDR</sequence>
<dbReference type="InterPro" id="IPR008613">
    <property type="entry name" value="Excalibur_Ca-bd_domain"/>
</dbReference>
<keyword evidence="4" id="KW-1185">Reference proteome</keyword>
<dbReference type="GeneID" id="76981454"/>
<feature type="region of interest" description="Disordered" evidence="1">
    <location>
        <begin position="329"/>
        <end position="459"/>
    </location>
</feature>
<feature type="compositionally biased region" description="Basic and acidic residues" evidence="1">
    <location>
        <begin position="346"/>
        <end position="360"/>
    </location>
</feature>
<dbReference type="Pfam" id="PF05901">
    <property type="entry name" value="Excalibur"/>
    <property type="match status" value="1"/>
</dbReference>
<feature type="compositionally biased region" description="Basic and acidic residues" evidence="1">
    <location>
        <begin position="486"/>
        <end position="501"/>
    </location>
</feature>
<evidence type="ECO:0000313" key="3">
    <source>
        <dbReference type="EMBL" id="QJC95267.1"/>
    </source>
</evidence>
<organism evidence="3 4">
    <name type="scientific">Bacillus mojavensis</name>
    <dbReference type="NCBI Taxonomy" id="72360"/>
    <lineage>
        <taxon>Bacteria</taxon>
        <taxon>Bacillati</taxon>
        <taxon>Bacillota</taxon>
        <taxon>Bacilli</taxon>
        <taxon>Bacillales</taxon>
        <taxon>Bacillaceae</taxon>
        <taxon>Bacillus</taxon>
    </lineage>
</organism>
<dbReference type="RefSeq" id="WP_168747165.1">
    <property type="nucleotide sequence ID" value="NZ_CP051464.1"/>
</dbReference>
<name>A0ABX6LTT4_BACMO</name>
<protein>
    <submittedName>
        <fullName evidence="3">Excalibur calcium-binding domain-containing protein</fullName>
    </submittedName>
</protein>
<evidence type="ECO:0000259" key="2">
    <source>
        <dbReference type="SMART" id="SM00894"/>
    </source>
</evidence>
<proteinExistence type="predicted"/>
<evidence type="ECO:0000313" key="4">
    <source>
        <dbReference type="Proteomes" id="UP000501048"/>
    </source>
</evidence>
<feature type="compositionally biased region" description="Basic and acidic residues" evidence="1">
    <location>
        <begin position="367"/>
        <end position="449"/>
    </location>
</feature>
<reference evidence="3 4" key="1">
    <citation type="submission" date="2020-04" db="EMBL/GenBank/DDBJ databases">
        <title>Plant growth promoting and environmental Bacillus: genomic and epigenetic comparison.</title>
        <authorList>
            <person name="Reva O.N."/>
            <person name="Lutz S."/>
            <person name="Ahrens C.H."/>
        </authorList>
    </citation>
    <scope>NUCLEOTIDE SEQUENCE [LARGE SCALE GENOMIC DNA]</scope>
    <source>
        <strain evidence="3 4">UCMB5075</strain>
    </source>
</reference>
<feature type="region of interest" description="Disordered" evidence="1">
    <location>
        <begin position="479"/>
        <end position="501"/>
    </location>
</feature>
<accession>A0ABX6LTT4</accession>
<dbReference type="Proteomes" id="UP000501048">
    <property type="component" value="Chromosome"/>
</dbReference>
<gene>
    <name evidence="3" type="ORF">HC660_07700</name>
</gene>
<evidence type="ECO:0000256" key="1">
    <source>
        <dbReference type="SAM" id="MobiDB-lite"/>
    </source>
</evidence>
<dbReference type="EMBL" id="CP051464">
    <property type="protein sequence ID" value="QJC95267.1"/>
    <property type="molecule type" value="Genomic_DNA"/>
</dbReference>